<protein>
    <submittedName>
        <fullName evidence="4">AAA family ATPase</fullName>
    </submittedName>
</protein>
<keyword evidence="1" id="KW-0175">Coiled coil</keyword>
<keyword evidence="5" id="KW-1185">Reference proteome</keyword>
<dbReference type="GO" id="GO:0006302">
    <property type="term" value="P:double-strand break repair"/>
    <property type="evidence" value="ECO:0007669"/>
    <property type="project" value="InterPro"/>
</dbReference>
<reference evidence="4 5" key="1">
    <citation type="submission" date="2019-12" db="EMBL/GenBank/DDBJ databases">
        <title>Sporaefaciens musculi gen. nov., sp. nov., a novel bacterium isolated from the caecum of an obese mouse.</title>
        <authorList>
            <person name="Rasmussen T.S."/>
            <person name="Streidl T."/>
            <person name="Hitch T.C.A."/>
            <person name="Wortmann E."/>
            <person name="Deptula P."/>
            <person name="Hansen M."/>
            <person name="Nielsen D.S."/>
            <person name="Clavel T."/>
            <person name="Vogensen F.K."/>
        </authorList>
    </citation>
    <scope>NUCLEOTIDE SEQUENCE [LARGE SCALE GENOMIC DNA]</scope>
    <source>
        <strain evidence="4 5">WCA-9-b2</strain>
    </source>
</reference>
<evidence type="ECO:0000259" key="3">
    <source>
        <dbReference type="Pfam" id="PF13476"/>
    </source>
</evidence>
<dbReference type="Pfam" id="PF13476">
    <property type="entry name" value="AAA_23"/>
    <property type="match status" value="1"/>
</dbReference>
<dbReference type="InterPro" id="IPR027417">
    <property type="entry name" value="P-loop_NTPase"/>
</dbReference>
<gene>
    <name evidence="4" type="ORF">GN277_26735</name>
</gene>
<organism evidence="4 5">
    <name type="scientific">Sporofaciens musculi</name>
    <dbReference type="NCBI Taxonomy" id="2681861"/>
    <lineage>
        <taxon>Bacteria</taxon>
        <taxon>Bacillati</taxon>
        <taxon>Bacillota</taxon>
        <taxon>Clostridia</taxon>
        <taxon>Lachnospirales</taxon>
        <taxon>Lachnospiraceae</taxon>
        <taxon>Sporofaciens</taxon>
    </lineage>
</organism>
<feature type="transmembrane region" description="Helical" evidence="2">
    <location>
        <begin position="271"/>
        <end position="287"/>
    </location>
</feature>
<name>A0A7X3SLR7_9FIRM</name>
<accession>A0A7X3SLR7</accession>
<evidence type="ECO:0000256" key="1">
    <source>
        <dbReference type="SAM" id="Coils"/>
    </source>
</evidence>
<evidence type="ECO:0000256" key="2">
    <source>
        <dbReference type="SAM" id="Phobius"/>
    </source>
</evidence>
<proteinExistence type="predicted"/>
<dbReference type="EMBL" id="WUQX01000001">
    <property type="protein sequence ID" value="MXP78807.1"/>
    <property type="molecule type" value="Genomic_DNA"/>
</dbReference>
<dbReference type="PANTHER" id="PTHR41259">
    <property type="entry name" value="DOUBLE-STRAND BREAK REPAIR RAD50 ATPASE, PUTATIVE-RELATED"/>
    <property type="match status" value="1"/>
</dbReference>
<dbReference type="RefSeq" id="WP_159755968.1">
    <property type="nucleotide sequence ID" value="NZ_CASSPE010000069.1"/>
</dbReference>
<dbReference type="Gene3D" id="3.40.50.300">
    <property type="entry name" value="P-loop containing nucleotide triphosphate hydrolases"/>
    <property type="match status" value="2"/>
</dbReference>
<keyword evidence="2" id="KW-0472">Membrane</keyword>
<dbReference type="InterPro" id="IPR038729">
    <property type="entry name" value="Rad50/SbcC_AAA"/>
</dbReference>
<dbReference type="SUPFAM" id="SSF52540">
    <property type="entry name" value="P-loop containing nucleoside triphosphate hydrolases"/>
    <property type="match status" value="1"/>
</dbReference>
<feature type="transmembrane region" description="Helical" evidence="2">
    <location>
        <begin position="293"/>
        <end position="309"/>
    </location>
</feature>
<dbReference type="Proteomes" id="UP000460412">
    <property type="component" value="Unassembled WGS sequence"/>
</dbReference>
<feature type="coiled-coil region" evidence="1">
    <location>
        <begin position="352"/>
        <end position="406"/>
    </location>
</feature>
<keyword evidence="2" id="KW-1133">Transmembrane helix</keyword>
<comment type="caution">
    <text evidence="4">The sequence shown here is derived from an EMBL/GenBank/DDBJ whole genome shotgun (WGS) entry which is preliminary data.</text>
</comment>
<evidence type="ECO:0000313" key="4">
    <source>
        <dbReference type="EMBL" id="MXP78807.1"/>
    </source>
</evidence>
<sequence length="530" mass="62025">MKIQELKLKHFGKFTDKNIRIEDGVNILYGENESGKSTLHSFIKGMFFGMERGRGRASAHDAFSIYEPWENSNYYSGALKFESGGKIFRIDRNFDRYTKKAELICEDDGEQLSVADGDLEMLLAGLDSGGYENTISVGQRKVETGQSLEVKFKNYATNYYAMTDEARLSFGYAAGNCEMDLGRTLERLKEKKKALEKEIKESLLKKQAERERMEQEASYVWRDVHHLEEEFDRISAELEYRREKAAQKAENVENRRIIDELRPAKWRIHPVELILFGVIIILAFILIARPWNFLVSIIIFLACGLYVWNRMKVGKQQEKTPPELILEEITPEEEKIPLEKLVWEQTHVREELREKQIQYGNIKEQLAELDEVSEDYREYDKRRLALKLAMERLNELSGELKRQLEERLKGEASQILAYITEGKYTQLLIEDGMHLSILKEGKRISLEQLSRGTVEQVYFALRMAASKVLHEEEYPVILDDTFVYYDDMRLKKVLQWLGEHKQQVLIFTCQKREAQLLDELGILYHMEEIV</sequence>
<feature type="domain" description="Rad50/SbcC-type AAA" evidence="3">
    <location>
        <begin position="5"/>
        <end position="238"/>
    </location>
</feature>
<dbReference type="GO" id="GO:0016887">
    <property type="term" value="F:ATP hydrolysis activity"/>
    <property type="evidence" value="ECO:0007669"/>
    <property type="project" value="InterPro"/>
</dbReference>
<dbReference type="PANTHER" id="PTHR41259:SF1">
    <property type="entry name" value="DOUBLE-STRAND BREAK REPAIR RAD50 ATPASE, PUTATIVE-RELATED"/>
    <property type="match status" value="1"/>
</dbReference>
<keyword evidence="2" id="KW-0812">Transmembrane</keyword>
<feature type="coiled-coil region" evidence="1">
    <location>
        <begin position="178"/>
        <end position="255"/>
    </location>
</feature>
<dbReference type="AlphaFoldDB" id="A0A7X3SLR7"/>
<evidence type="ECO:0000313" key="5">
    <source>
        <dbReference type="Proteomes" id="UP000460412"/>
    </source>
</evidence>